<dbReference type="Gene3D" id="3.40.50.2300">
    <property type="match status" value="1"/>
</dbReference>
<dbReference type="CDD" id="cd17546">
    <property type="entry name" value="REC_hyHK_CKI1_RcsC-like"/>
    <property type="match status" value="1"/>
</dbReference>
<proteinExistence type="predicted"/>
<dbReference type="PANTHER" id="PTHR43228:SF1">
    <property type="entry name" value="TWO-COMPONENT RESPONSE REGULATOR ARR22"/>
    <property type="match status" value="1"/>
</dbReference>
<dbReference type="EMBL" id="VUNL01000012">
    <property type="protein sequence ID" value="MSV25565.1"/>
    <property type="molecule type" value="Genomic_DNA"/>
</dbReference>
<dbReference type="Proteomes" id="UP000430222">
    <property type="component" value="Unassembled WGS sequence"/>
</dbReference>
<name>A0A6I2UYX1_9FIRM</name>
<dbReference type="SMART" id="SM00448">
    <property type="entry name" value="REC"/>
    <property type="match status" value="1"/>
</dbReference>
<dbReference type="InterPro" id="IPR052048">
    <property type="entry name" value="ST_Response_Regulator"/>
</dbReference>
<gene>
    <name evidence="3" type="ORF">FYJ78_10400</name>
</gene>
<evidence type="ECO:0000313" key="4">
    <source>
        <dbReference type="Proteomes" id="UP000430222"/>
    </source>
</evidence>
<dbReference type="InterPro" id="IPR001789">
    <property type="entry name" value="Sig_transdc_resp-reg_receiver"/>
</dbReference>
<dbReference type="PANTHER" id="PTHR43228">
    <property type="entry name" value="TWO-COMPONENT RESPONSE REGULATOR"/>
    <property type="match status" value="1"/>
</dbReference>
<dbReference type="SUPFAM" id="SSF52172">
    <property type="entry name" value="CheY-like"/>
    <property type="match status" value="1"/>
</dbReference>
<dbReference type="RefSeq" id="WP_154621323.1">
    <property type="nucleotide sequence ID" value="NZ_VUNL01000012.1"/>
</dbReference>
<keyword evidence="1" id="KW-0597">Phosphoprotein</keyword>
<dbReference type="AlphaFoldDB" id="A0A6I2UYX1"/>
<dbReference type="Pfam" id="PF00072">
    <property type="entry name" value="Response_reg"/>
    <property type="match status" value="1"/>
</dbReference>
<evidence type="ECO:0000259" key="2">
    <source>
        <dbReference type="PROSITE" id="PS50110"/>
    </source>
</evidence>
<feature type="modified residue" description="4-aspartylphosphate" evidence="1">
    <location>
        <position position="55"/>
    </location>
</feature>
<keyword evidence="4" id="KW-1185">Reference proteome</keyword>
<evidence type="ECO:0000256" key="1">
    <source>
        <dbReference type="PROSITE-ProRule" id="PRU00169"/>
    </source>
</evidence>
<dbReference type="InterPro" id="IPR011006">
    <property type="entry name" value="CheY-like_superfamily"/>
</dbReference>
<feature type="domain" description="Response regulatory" evidence="2">
    <location>
        <begin position="2"/>
        <end position="128"/>
    </location>
</feature>
<dbReference type="GO" id="GO:0000160">
    <property type="term" value="P:phosphorelay signal transduction system"/>
    <property type="evidence" value="ECO:0007669"/>
    <property type="project" value="InterPro"/>
</dbReference>
<sequence length="135" mass="15571">MRILIAEDDRMSRTFLEEFMRDYGECDSAANGMETLDRCLESIRQERPYDLLCLDIMMPKVDGLKVLKVIRGLEEQYSVPPEKHMRVIVMTALDDIGHINQAFRLGCDAYASKPIDTEKVREVMKNLGLILSEEE</sequence>
<comment type="caution">
    <text evidence="3">The sequence shown here is derived from an EMBL/GenBank/DDBJ whole genome shotgun (WGS) entry which is preliminary data.</text>
</comment>
<evidence type="ECO:0000313" key="3">
    <source>
        <dbReference type="EMBL" id="MSV25565.1"/>
    </source>
</evidence>
<accession>A0A6I2UYX1</accession>
<dbReference type="PROSITE" id="PS50110">
    <property type="entry name" value="RESPONSE_REGULATORY"/>
    <property type="match status" value="1"/>
</dbReference>
<protein>
    <submittedName>
        <fullName evidence="3">Response regulator</fullName>
    </submittedName>
</protein>
<reference evidence="3 4" key="1">
    <citation type="submission" date="2019-08" db="EMBL/GenBank/DDBJ databases">
        <title>In-depth cultivation of the pig gut microbiome towards novel bacterial diversity and tailored functional studies.</title>
        <authorList>
            <person name="Wylensek D."/>
            <person name="Hitch T.C.A."/>
            <person name="Clavel T."/>
        </authorList>
    </citation>
    <scope>NUCLEOTIDE SEQUENCE [LARGE SCALE GENOMIC DNA]</scope>
    <source>
        <strain evidence="4">WCA-380-WT-3B3</strain>
    </source>
</reference>
<organism evidence="3 4">
    <name type="scientific">Selenomonas montiformis</name>
    <dbReference type="NCBI Taxonomy" id="2652285"/>
    <lineage>
        <taxon>Bacteria</taxon>
        <taxon>Bacillati</taxon>
        <taxon>Bacillota</taxon>
        <taxon>Negativicutes</taxon>
        <taxon>Selenomonadales</taxon>
        <taxon>Selenomonadaceae</taxon>
        <taxon>Selenomonas</taxon>
    </lineage>
</organism>